<protein>
    <submittedName>
        <fullName evidence="2">Uncharacterized protein</fullName>
    </submittedName>
</protein>
<sequence length="94" mass="10632">MIRKAKDSKEMQKCGEIAKRTKQLRSALGSRRSKIASPAVRCKRAANHNRSTIKEAQRNVKMRLERGKCMETQHVNDAHAHGLLGNISRHALEC</sequence>
<name>A0A2A2L8U5_9BILA</name>
<evidence type="ECO:0000313" key="2">
    <source>
        <dbReference type="EMBL" id="PAV82676.1"/>
    </source>
</evidence>
<keyword evidence="3" id="KW-1185">Reference proteome</keyword>
<evidence type="ECO:0000313" key="3">
    <source>
        <dbReference type="Proteomes" id="UP000218231"/>
    </source>
</evidence>
<dbReference type="Proteomes" id="UP000218231">
    <property type="component" value="Unassembled WGS sequence"/>
</dbReference>
<gene>
    <name evidence="2" type="ORF">WR25_23483</name>
</gene>
<dbReference type="AlphaFoldDB" id="A0A2A2L8U5"/>
<dbReference type="EMBL" id="LIAE01007035">
    <property type="protein sequence ID" value="PAV82676.1"/>
    <property type="molecule type" value="Genomic_DNA"/>
</dbReference>
<feature type="region of interest" description="Disordered" evidence="1">
    <location>
        <begin position="25"/>
        <end position="47"/>
    </location>
</feature>
<organism evidence="2 3">
    <name type="scientific">Diploscapter pachys</name>
    <dbReference type="NCBI Taxonomy" id="2018661"/>
    <lineage>
        <taxon>Eukaryota</taxon>
        <taxon>Metazoa</taxon>
        <taxon>Ecdysozoa</taxon>
        <taxon>Nematoda</taxon>
        <taxon>Chromadorea</taxon>
        <taxon>Rhabditida</taxon>
        <taxon>Rhabditina</taxon>
        <taxon>Rhabditomorpha</taxon>
        <taxon>Rhabditoidea</taxon>
        <taxon>Rhabditidae</taxon>
        <taxon>Diploscapter</taxon>
    </lineage>
</organism>
<proteinExistence type="predicted"/>
<comment type="caution">
    <text evidence="2">The sequence shown here is derived from an EMBL/GenBank/DDBJ whole genome shotgun (WGS) entry which is preliminary data.</text>
</comment>
<reference evidence="2 3" key="1">
    <citation type="journal article" date="2017" name="Curr. Biol.">
        <title>Genome architecture and evolution of a unichromosomal asexual nematode.</title>
        <authorList>
            <person name="Fradin H."/>
            <person name="Zegar C."/>
            <person name="Gutwein M."/>
            <person name="Lucas J."/>
            <person name="Kovtun M."/>
            <person name="Corcoran D."/>
            <person name="Baugh L.R."/>
            <person name="Kiontke K."/>
            <person name="Gunsalus K."/>
            <person name="Fitch D.H."/>
            <person name="Piano F."/>
        </authorList>
    </citation>
    <scope>NUCLEOTIDE SEQUENCE [LARGE SCALE GENOMIC DNA]</scope>
    <source>
        <strain evidence="2">PF1309</strain>
    </source>
</reference>
<accession>A0A2A2L8U5</accession>
<evidence type="ECO:0000256" key="1">
    <source>
        <dbReference type="SAM" id="MobiDB-lite"/>
    </source>
</evidence>